<dbReference type="EMBL" id="JBHTMY010000002">
    <property type="protein sequence ID" value="MFD1315404.1"/>
    <property type="molecule type" value="Genomic_DNA"/>
</dbReference>
<proteinExistence type="predicted"/>
<protein>
    <recommendedName>
        <fullName evidence="3">Ig-like domain-containing protein</fullName>
    </recommendedName>
</protein>
<dbReference type="SUPFAM" id="SSF103647">
    <property type="entry name" value="TSP type-3 repeat"/>
    <property type="match status" value="1"/>
</dbReference>
<name>A0ABW3Y0Q0_9FLAO</name>
<dbReference type="InterPro" id="IPR028974">
    <property type="entry name" value="TSP_type-3_rpt"/>
</dbReference>
<comment type="caution">
    <text evidence="1">The sequence shown here is derived from an EMBL/GenBank/DDBJ whole genome shotgun (WGS) entry which is preliminary data.</text>
</comment>
<keyword evidence="2" id="KW-1185">Reference proteome</keyword>
<gene>
    <name evidence="1" type="ORF">ACFQ39_07220</name>
</gene>
<dbReference type="InterPro" id="IPR013320">
    <property type="entry name" value="ConA-like_dom_sf"/>
</dbReference>
<evidence type="ECO:0000313" key="1">
    <source>
        <dbReference type="EMBL" id="MFD1315404.1"/>
    </source>
</evidence>
<feature type="non-terminal residue" evidence="1">
    <location>
        <position position="648"/>
    </location>
</feature>
<dbReference type="Proteomes" id="UP001597201">
    <property type="component" value="Unassembled WGS sequence"/>
</dbReference>
<sequence length="648" mass="69307">MKRRKTNINRRSKQIYLFLILLFGFITLTFAQVTGDYRSIGTGNWSNLSSWQRFNGTTWVTPTAGQGYPGQNAGTNNVYVRSGHTITLNVNVNNSFNSLTIGDETGVTDILALGADRFLNTTLVTIRSDGFLQWLPNQNHIFSLPAGAEIVIRTGGQLDISGNCSANRRIRIGNDDIAICNPNANNAPNDFQEVMDAGGTANLVDTDGDGVKNYIDVDDDNDGIYDTVELANCSPTSLFITREIFFEDFGVAEGSSYASSFINYTYQPISGSYTSGQDVGDGEYTIYNNIQATASWAPQYWQSVGDHTTGTGNMGIFNASNPGGEFYRRTLSVVDISVPIDVSFWALNLDKTQAPNAGSRLLPNITVNFVQNNVIVQTFNTGNIPQYPNGSSSAWRNYQFSFTPTASDPVTLVLVNNISPGLGNDLALDDILVTQSFCDQDGDGIINSLEIDSDNDGCNDANEAYANPNADGEATDNDGLGYYGTGNPPAVNSSGAVIAASYQTPADGDNNSIFDYTEFGVIPVISAQPVSQIFCDSGTANFSVTSSGTNSYQWQRSTNGGSSFTNLNEGGNYSGTNTNTLTVSNVTNAMNNHQFRVVIQNSAYVCGSTTSNVASITVNTTPAVPTLNTTAATCLAAGSTTITNYNAS</sequence>
<evidence type="ECO:0000313" key="2">
    <source>
        <dbReference type="Proteomes" id="UP001597201"/>
    </source>
</evidence>
<dbReference type="SUPFAM" id="SSF49899">
    <property type="entry name" value="Concanavalin A-like lectins/glucanases"/>
    <property type="match status" value="1"/>
</dbReference>
<accession>A0ABW3Y0Q0</accession>
<evidence type="ECO:0008006" key="3">
    <source>
        <dbReference type="Google" id="ProtNLM"/>
    </source>
</evidence>
<reference evidence="2" key="1">
    <citation type="journal article" date="2019" name="Int. J. Syst. Evol. Microbiol.">
        <title>The Global Catalogue of Microorganisms (GCM) 10K type strain sequencing project: providing services to taxonomists for standard genome sequencing and annotation.</title>
        <authorList>
            <consortium name="The Broad Institute Genomics Platform"/>
            <consortium name="The Broad Institute Genome Sequencing Center for Infectious Disease"/>
            <person name="Wu L."/>
            <person name="Ma J."/>
        </authorList>
    </citation>
    <scope>NUCLEOTIDE SEQUENCE [LARGE SCALE GENOMIC DNA]</scope>
    <source>
        <strain evidence="2">CCUG 61485</strain>
    </source>
</reference>
<organism evidence="1 2">
    <name type="scientific">Namhaeicola litoreus</name>
    <dbReference type="NCBI Taxonomy" id="1052145"/>
    <lineage>
        <taxon>Bacteria</taxon>
        <taxon>Pseudomonadati</taxon>
        <taxon>Bacteroidota</taxon>
        <taxon>Flavobacteriia</taxon>
        <taxon>Flavobacteriales</taxon>
        <taxon>Flavobacteriaceae</taxon>
        <taxon>Namhaeicola</taxon>
    </lineage>
</organism>